<dbReference type="Pfam" id="PF08044">
    <property type="entry name" value="DUF1707"/>
    <property type="match status" value="1"/>
</dbReference>
<dbReference type="InterPro" id="IPR012551">
    <property type="entry name" value="DUF1707_SHOCT-like"/>
</dbReference>
<feature type="transmembrane region" description="Helical" evidence="1">
    <location>
        <begin position="82"/>
        <end position="103"/>
    </location>
</feature>
<keyword evidence="1" id="KW-0812">Transmembrane</keyword>
<keyword evidence="5" id="KW-1185">Reference proteome</keyword>
<keyword evidence="1" id="KW-0472">Membrane</keyword>
<dbReference type="AlphaFoldDB" id="A0A7I7M4S2"/>
<feature type="domain" description="DUF1707" evidence="2">
    <location>
        <begin position="8"/>
        <end position="59"/>
    </location>
</feature>
<organism evidence="4 5">
    <name type="scientific">Mycolicibacterium psychrotolerans</name>
    <dbReference type="NCBI Taxonomy" id="216929"/>
    <lineage>
        <taxon>Bacteria</taxon>
        <taxon>Bacillati</taxon>
        <taxon>Actinomycetota</taxon>
        <taxon>Actinomycetes</taxon>
        <taxon>Mycobacteriales</taxon>
        <taxon>Mycobacteriaceae</taxon>
        <taxon>Mycolicibacterium</taxon>
    </lineage>
</organism>
<gene>
    <name evidence="4" type="ORF">MPSYJ_03280</name>
</gene>
<name>A0A7I7M4S2_9MYCO</name>
<evidence type="ECO:0000313" key="5">
    <source>
        <dbReference type="Proteomes" id="UP000466514"/>
    </source>
</evidence>
<feature type="domain" description="2TM" evidence="3">
    <location>
        <begin position="71"/>
        <end position="130"/>
    </location>
</feature>
<dbReference type="PANTHER" id="PTHR40763">
    <property type="entry name" value="MEMBRANE PROTEIN-RELATED"/>
    <property type="match status" value="1"/>
</dbReference>
<dbReference type="InterPro" id="IPR025698">
    <property type="entry name" value="2TM_dom"/>
</dbReference>
<dbReference type="RefSeq" id="WP_163720133.1">
    <property type="nucleotide sequence ID" value="NZ_AP022574.1"/>
</dbReference>
<evidence type="ECO:0000256" key="1">
    <source>
        <dbReference type="SAM" id="Phobius"/>
    </source>
</evidence>
<protein>
    <recommendedName>
        <fullName evidence="6">2TM domain-containing protein</fullName>
    </recommendedName>
</protein>
<accession>A0A7I7M4S2</accession>
<dbReference type="EMBL" id="AP022574">
    <property type="protein sequence ID" value="BBX66867.1"/>
    <property type="molecule type" value="Genomic_DNA"/>
</dbReference>
<evidence type="ECO:0008006" key="6">
    <source>
        <dbReference type="Google" id="ProtNLM"/>
    </source>
</evidence>
<reference evidence="4 5" key="1">
    <citation type="journal article" date="2019" name="Emerg. Microbes Infect.">
        <title>Comprehensive subspecies identification of 175 nontuberculous mycobacteria species based on 7547 genomic profiles.</title>
        <authorList>
            <person name="Matsumoto Y."/>
            <person name="Kinjo T."/>
            <person name="Motooka D."/>
            <person name="Nabeya D."/>
            <person name="Jung N."/>
            <person name="Uechi K."/>
            <person name="Horii T."/>
            <person name="Iida T."/>
            <person name="Fujita J."/>
            <person name="Nakamura S."/>
        </authorList>
    </citation>
    <scope>NUCLEOTIDE SEQUENCE [LARGE SCALE GENOMIC DNA]</scope>
    <source>
        <strain evidence="4 5">JCM 13323</strain>
    </source>
</reference>
<dbReference type="Pfam" id="PF13239">
    <property type="entry name" value="2TM"/>
    <property type="match status" value="1"/>
</dbReference>
<evidence type="ECO:0000259" key="3">
    <source>
        <dbReference type="Pfam" id="PF13239"/>
    </source>
</evidence>
<sequence>MTAPLTARAGDRDREATADLLGQALAQGYLDLEEYDGRLRQVYDARTTPDLRYLTADLPVAELRRNDPRRHAARRAAARRGVAFHVAGYLAMVVIVLTVWLAVGIGTGGWYFWPIWPILGAGIGVASHALPIRYAFPPCRARRYPGSPYSSNQ</sequence>
<proteinExistence type="predicted"/>
<dbReference type="PANTHER" id="PTHR40763:SF4">
    <property type="entry name" value="DUF1707 DOMAIN-CONTAINING PROTEIN"/>
    <property type="match status" value="1"/>
</dbReference>
<dbReference type="KEGG" id="mpsc:MPSYJ_03280"/>
<keyword evidence="1" id="KW-1133">Transmembrane helix</keyword>
<feature type="transmembrane region" description="Helical" evidence="1">
    <location>
        <begin position="115"/>
        <end position="136"/>
    </location>
</feature>
<dbReference type="Proteomes" id="UP000466514">
    <property type="component" value="Chromosome"/>
</dbReference>
<evidence type="ECO:0000259" key="2">
    <source>
        <dbReference type="Pfam" id="PF08044"/>
    </source>
</evidence>
<evidence type="ECO:0000313" key="4">
    <source>
        <dbReference type="EMBL" id="BBX66867.1"/>
    </source>
</evidence>